<accession>F7QZ31</accession>
<reference evidence="1 2" key="1">
    <citation type="journal article" date="2011" name="J. Bacteriol.">
        <title>Genome Sequence of Lactobacillus ruminis SPM0211, Isolated from a Fecal Sample from a Healthy Korean.</title>
        <authorList>
            <person name="Lee S."/>
            <person name="Cho Y.J."/>
            <person name="Lee A.H."/>
            <person name="Chun J."/>
            <person name="Ha N.J."/>
            <person name="Ko G."/>
        </authorList>
    </citation>
    <scope>NUCLEOTIDE SEQUENCE [LARGE SCALE GENOMIC DNA]</scope>
    <source>
        <strain evidence="1 2">SPM0211</strain>
    </source>
</reference>
<evidence type="ECO:0000313" key="2">
    <source>
        <dbReference type="Proteomes" id="UP000002971"/>
    </source>
</evidence>
<gene>
    <name evidence="1" type="ORF">LRU_00673</name>
</gene>
<name>F7QZ31_9LACO</name>
<dbReference type="Proteomes" id="UP000002971">
    <property type="component" value="Unassembled WGS sequence"/>
</dbReference>
<evidence type="ECO:0000313" key="1">
    <source>
        <dbReference type="EMBL" id="EGM53537.1"/>
    </source>
</evidence>
<organism evidence="1 2">
    <name type="scientific">Ligilactobacillus ruminis SPM0211</name>
    <dbReference type="NCBI Taxonomy" id="1040964"/>
    <lineage>
        <taxon>Bacteria</taxon>
        <taxon>Bacillati</taxon>
        <taxon>Bacillota</taxon>
        <taxon>Bacilli</taxon>
        <taxon>Lactobacillales</taxon>
        <taxon>Lactobacillaceae</taxon>
        <taxon>Ligilactobacillus</taxon>
    </lineage>
</organism>
<sequence>MFSCIKIEKMPDKISRLARLSSFGIQFISRGKRDFFPDLFLIASIR</sequence>
<comment type="caution">
    <text evidence="1">The sequence shown here is derived from an EMBL/GenBank/DDBJ whole genome shotgun (WGS) entry which is preliminary data.</text>
</comment>
<dbReference type="EMBL" id="AFOJ01000002">
    <property type="protein sequence ID" value="EGM53537.1"/>
    <property type="molecule type" value="Genomic_DNA"/>
</dbReference>
<proteinExistence type="predicted"/>
<dbReference type="AlphaFoldDB" id="F7QZ31"/>
<protein>
    <submittedName>
        <fullName evidence="1">Uncharacterized protein</fullName>
    </submittedName>
</protein>